<reference evidence="1" key="2">
    <citation type="submission" date="2022-01" db="EMBL/GenBank/DDBJ databases">
        <authorList>
            <person name="Yamashiro T."/>
            <person name="Shiraishi A."/>
            <person name="Satake H."/>
            <person name="Nakayama K."/>
        </authorList>
    </citation>
    <scope>NUCLEOTIDE SEQUENCE</scope>
</reference>
<organism evidence="1 2">
    <name type="scientific">Tanacetum coccineum</name>
    <dbReference type="NCBI Taxonomy" id="301880"/>
    <lineage>
        <taxon>Eukaryota</taxon>
        <taxon>Viridiplantae</taxon>
        <taxon>Streptophyta</taxon>
        <taxon>Embryophyta</taxon>
        <taxon>Tracheophyta</taxon>
        <taxon>Spermatophyta</taxon>
        <taxon>Magnoliopsida</taxon>
        <taxon>eudicotyledons</taxon>
        <taxon>Gunneridae</taxon>
        <taxon>Pentapetalae</taxon>
        <taxon>asterids</taxon>
        <taxon>campanulids</taxon>
        <taxon>Asterales</taxon>
        <taxon>Asteraceae</taxon>
        <taxon>Asteroideae</taxon>
        <taxon>Anthemideae</taxon>
        <taxon>Anthemidinae</taxon>
        <taxon>Tanacetum</taxon>
    </lineage>
</organism>
<dbReference type="Proteomes" id="UP001151760">
    <property type="component" value="Unassembled WGS sequence"/>
</dbReference>
<evidence type="ECO:0000313" key="2">
    <source>
        <dbReference type="Proteomes" id="UP001151760"/>
    </source>
</evidence>
<comment type="caution">
    <text evidence="1">The sequence shown here is derived from an EMBL/GenBank/DDBJ whole genome shotgun (WGS) entry which is preliminary data.</text>
</comment>
<proteinExistence type="predicted"/>
<reference evidence="1" key="1">
    <citation type="journal article" date="2022" name="Int. J. Mol. Sci.">
        <title>Draft Genome of Tanacetum Coccineum: Genomic Comparison of Closely Related Tanacetum-Family Plants.</title>
        <authorList>
            <person name="Yamashiro T."/>
            <person name="Shiraishi A."/>
            <person name="Nakayama K."/>
            <person name="Satake H."/>
        </authorList>
    </citation>
    <scope>NUCLEOTIDE SEQUENCE</scope>
</reference>
<dbReference type="EMBL" id="BQNB010011088">
    <property type="protein sequence ID" value="GJS85958.1"/>
    <property type="molecule type" value="Genomic_DNA"/>
</dbReference>
<evidence type="ECO:0000313" key="1">
    <source>
        <dbReference type="EMBL" id="GJS85958.1"/>
    </source>
</evidence>
<protein>
    <submittedName>
        <fullName evidence="1">Uncharacterized protein</fullName>
    </submittedName>
</protein>
<sequence length="52" mass="5914">MIHDSVLNGPLVWGTIKADGITKTKTYEELFKEEKLQADCDLKATNIVFQFL</sequence>
<gene>
    <name evidence="1" type="ORF">Tco_0752499</name>
</gene>
<feature type="non-terminal residue" evidence="1">
    <location>
        <position position="52"/>
    </location>
</feature>
<accession>A0ABQ4ZAR5</accession>
<name>A0ABQ4ZAR5_9ASTR</name>
<keyword evidence="2" id="KW-1185">Reference proteome</keyword>